<feature type="compositionally biased region" description="Polar residues" evidence="1">
    <location>
        <begin position="106"/>
        <end position="124"/>
    </location>
</feature>
<evidence type="ECO:0000256" key="1">
    <source>
        <dbReference type="SAM" id="MobiDB-lite"/>
    </source>
</evidence>
<name>A0ABN7XD10_GIGMA</name>
<accession>A0ABN7XD10</accession>
<comment type="caution">
    <text evidence="2">The sequence shown here is derived from an EMBL/GenBank/DDBJ whole genome shotgun (WGS) entry which is preliminary data.</text>
</comment>
<feature type="compositionally biased region" description="Acidic residues" evidence="1">
    <location>
        <begin position="81"/>
        <end position="91"/>
    </location>
</feature>
<gene>
    <name evidence="2" type="ORF">GMARGA_LOCUS41920</name>
</gene>
<feature type="region of interest" description="Disordered" evidence="1">
    <location>
        <begin position="54"/>
        <end position="132"/>
    </location>
</feature>
<dbReference type="EMBL" id="CAJVQB010119911">
    <property type="protein sequence ID" value="CAG8853099.1"/>
    <property type="molecule type" value="Genomic_DNA"/>
</dbReference>
<sequence>DSRKQKKGETLIQEISLEKNHIKNLSSDQKSTCITNAEASSLKISTTLGLSNHVAEIPESSSESIPTESQVSDSSSSEPSQENDQDSELPEAEINASTEETKSRVSDSSISANSETEVNISNKSRPPISVLPVDPEKKRNHVIKMVLEKFPYLTLKYSNEYGDYFNCPKTCLVCNKEHKRDDVK</sequence>
<feature type="compositionally biased region" description="Low complexity" evidence="1">
    <location>
        <begin position="57"/>
        <end position="80"/>
    </location>
</feature>
<dbReference type="Proteomes" id="UP000789901">
    <property type="component" value="Unassembled WGS sequence"/>
</dbReference>
<evidence type="ECO:0000313" key="3">
    <source>
        <dbReference type="Proteomes" id="UP000789901"/>
    </source>
</evidence>
<proteinExistence type="predicted"/>
<feature type="non-terminal residue" evidence="2">
    <location>
        <position position="184"/>
    </location>
</feature>
<keyword evidence="3" id="KW-1185">Reference proteome</keyword>
<protein>
    <submittedName>
        <fullName evidence="2">30576_t:CDS:1</fullName>
    </submittedName>
</protein>
<evidence type="ECO:0000313" key="2">
    <source>
        <dbReference type="EMBL" id="CAG8853099.1"/>
    </source>
</evidence>
<organism evidence="2 3">
    <name type="scientific">Gigaspora margarita</name>
    <dbReference type="NCBI Taxonomy" id="4874"/>
    <lineage>
        <taxon>Eukaryota</taxon>
        <taxon>Fungi</taxon>
        <taxon>Fungi incertae sedis</taxon>
        <taxon>Mucoromycota</taxon>
        <taxon>Glomeromycotina</taxon>
        <taxon>Glomeromycetes</taxon>
        <taxon>Diversisporales</taxon>
        <taxon>Gigasporaceae</taxon>
        <taxon>Gigaspora</taxon>
    </lineage>
</organism>
<reference evidence="2 3" key="1">
    <citation type="submission" date="2021-06" db="EMBL/GenBank/DDBJ databases">
        <authorList>
            <person name="Kallberg Y."/>
            <person name="Tangrot J."/>
            <person name="Rosling A."/>
        </authorList>
    </citation>
    <scope>NUCLEOTIDE SEQUENCE [LARGE SCALE GENOMIC DNA]</scope>
    <source>
        <strain evidence="2 3">120-4 pot B 10/14</strain>
    </source>
</reference>
<feature type="non-terminal residue" evidence="2">
    <location>
        <position position="1"/>
    </location>
</feature>